<proteinExistence type="predicted"/>
<accession>A0A2M6XTN7</accession>
<sequence length="65" mass="7504">MNSEKSFKLFYKKLLKAPAPAFKSNPQLFNGVKISPRAKPGFRRFPRPAPLCLLKMCLLVFMYNI</sequence>
<reference evidence="2" key="1">
    <citation type="submission" date="2017-09" db="EMBL/GenBank/DDBJ databases">
        <title>Depth-based differentiation of microbial function through sediment-hosted aquifers and enrichment of novel symbionts in the deep terrestrial subsurface.</title>
        <authorList>
            <person name="Probst A.J."/>
            <person name="Ladd B."/>
            <person name="Jarett J.K."/>
            <person name="Geller-Mcgrath D.E."/>
            <person name="Sieber C.M.K."/>
            <person name="Emerson J.B."/>
            <person name="Anantharaman K."/>
            <person name="Thomas B.C."/>
            <person name="Malmstrom R."/>
            <person name="Stieglmeier M."/>
            <person name="Klingl A."/>
            <person name="Woyke T."/>
            <person name="Ryan C.M."/>
            <person name="Banfield J.F."/>
        </authorList>
    </citation>
    <scope>NUCLEOTIDE SEQUENCE [LARGE SCALE GENOMIC DNA]</scope>
</reference>
<protein>
    <submittedName>
        <fullName evidence="1">Uncharacterized protein</fullName>
    </submittedName>
</protein>
<comment type="caution">
    <text evidence="1">The sequence shown here is derived from an EMBL/GenBank/DDBJ whole genome shotgun (WGS) entry which is preliminary data.</text>
</comment>
<organism evidence="1 2">
    <name type="scientific">Candidatus Kuenenbacteria bacterium CG08_land_8_20_14_0_20_37_23</name>
    <dbReference type="NCBI Taxonomy" id="1974617"/>
    <lineage>
        <taxon>Bacteria</taxon>
        <taxon>Candidatus Kueneniibacteriota</taxon>
    </lineage>
</organism>
<name>A0A2M6XTN7_9BACT</name>
<dbReference type="Proteomes" id="UP000230586">
    <property type="component" value="Unassembled WGS sequence"/>
</dbReference>
<dbReference type="EMBL" id="PEXX01000008">
    <property type="protein sequence ID" value="PIU10939.1"/>
    <property type="molecule type" value="Genomic_DNA"/>
</dbReference>
<gene>
    <name evidence="1" type="ORF">COT27_00485</name>
</gene>
<evidence type="ECO:0000313" key="2">
    <source>
        <dbReference type="Proteomes" id="UP000230586"/>
    </source>
</evidence>
<evidence type="ECO:0000313" key="1">
    <source>
        <dbReference type="EMBL" id="PIU10939.1"/>
    </source>
</evidence>
<dbReference type="AlphaFoldDB" id="A0A2M6XTN7"/>